<keyword evidence="6" id="KW-1185">Reference proteome</keyword>
<name>A0A2U0U1L6_9BACT</name>
<dbReference type="Proteomes" id="UP000245870">
    <property type="component" value="Unassembled WGS sequence"/>
</dbReference>
<dbReference type="GO" id="GO:0009408">
    <property type="term" value="P:response to heat"/>
    <property type="evidence" value="ECO:0007669"/>
    <property type="project" value="InterPro"/>
</dbReference>
<evidence type="ECO:0000256" key="3">
    <source>
        <dbReference type="RuleBase" id="RU003616"/>
    </source>
</evidence>
<dbReference type="InterPro" id="IPR008978">
    <property type="entry name" value="HSP20-like_chaperone"/>
</dbReference>
<dbReference type="PANTHER" id="PTHR46733:SF4">
    <property type="entry name" value="HEAT SHOCK PROTEIN 21, CHLOROPLASTIC"/>
    <property type="match status" value="1"/>
</dbReference>
<evidence type="ECO:0000313" key="5">
    <source>
        <dbReference type="EMBL" id="PVX50157.1"/>
    </source>
</evidence>
<keyword evidence="1" id="KW-0346">Stress response</keyword>
<dbReference type="Gene3D" id="2.60.40.790">
    <property type="match status" value="1"/>
</dbReference>
<gene>
    <name evidence="5" type="ORF">C7379_11839</name>
</gene>
<dbReference type="PANTHER" id="PTHR46733">
    <property type="entry name" value="26.5 KDA HEAT SHOCK PROTEIN, MITOCHONDRIAL"/>
    <property type="match status" value="1"/>
</dbReference>
<evidence type="ECO:0000256" key="1">
    <source>
        <dbReference type="ARBA" id="ARBA00023016"/>
    </source>
</evidence>
<dbReference type="InterPro" id="IPR002068">
    <property type="entry name" value="A-crystallin/Hsp20_dom"/>
</dbReference>
<dbReference type="CDD" id="cd06464">
    <property type="entry name" value="ACD_sHsps-like"/>
    <property type="match status" value="1"/>
</dbReference>
<comment type="similarity">
    <text evidence="2 3">Belongs to the small heat shock protein (HSP20) family.</text>
</comment>
<feature type="domain" description="SHSP" evidence="4">
    <location>
        <begin position="25"/>
        <end position="141"/>
    </location>
</feature>
<organism evidence="5 6">
    <name type="scientific">Hallella colorans</name>
    <dbReference type="NCBI Taxonomy" id="1703337"/>
    <lineage>
        <taxon>Bacteria</taxon>
        <taxon>Pseudomonadati</taxon>
        <taxon>Bacteroidota</taxon>
        <taxon>Bacteroidia</taxon>
        <taxon>Bacteroidales</taxon>
        <taxon>Prevotellaceae</taxon>
        <taxon>Hallella</taxon>
    </lineage>
</organism>
<protein>
    <submittedName>
        <fullName evidence="5">HSP20 family protein</fullName>
    </submittedName>
</protein>
<reference evidence="5 6" key="1">
    <citation type="submission" date="2018-05" db="EMBL/GenBank/DDBJ databases">
        <title>Genomic Encyclopedia of Type Strains, Phase IV (KMG-IV): sequencing the most valuable type-strain genomes for metagenomic binning, comparative biology and taxonomic classification.</title>
        <authorList>
            <person name="Goeker M."/>
        </authorList>
    </citation>
    <scope>NUCLEOTIDE SEQUENCE [LARGE SCALE GENOMIC DNA]</scope>
    <source>
        <strain evidence="5 6">DSM 100333</strain>
    </source>
</reference>
<dbReference type="PROSITE" id="PS01031">
    <property type="entry name" value="SHSP"/>
    <property type="match status" value="1"/>
</dbReference>
<comment type="caution">
    <text evidence="5">The sequence shown here is derived from an EMBL/GenBank/DDBJ whole genome shotgun (WGS) entry which is preliminary data.</text>
</comment>
<dbReference type="EMBL" id="QENY01000018">
    <property type="protein sequence ID" value="PVX50157.1"/>
    <property type="molecule type" value="Genomic_DNA"/>
</dbReference>
<sequence length="141" mass="16382">MFPTLRSTDNWLDNSFGDFFNDNWLAKPKATTPAINVKESEKQYDVEIAVPGMKKDDFDVNITEGGCLEIKMEHKEEKKDENKEEHYLRREFSYSSYHQALILPDDVEHDKIEAKVEDGVLHVTLPRKAETAKVQRKIDVI</sequence>
<dbReference type="InterPro" id="IPR044587">
    <property type="entry name" value="HSP21-like"/>
</dbReference>
<proteinExistence type="inferred from homology"/>
<accession>A0A2U0U1L6</accession>
<dbReference type="Pfam" id="PF00011">
    <property type="entry name" value="HSP20"/>
    <property type="match status" value="1"/>
</dbReference>
<dbReference type="SUPFAM" id="SSF49764">
    <property type="entry name" value="HSP20-like chaperones"/>
    <property type="match status" value="1"/>
</dbReference>
<evidence type="ECO:0000313" key="6">
    <source>
        <dbReference type="Proteomes" id="UP000245870"/>
    </source>
</evidence>
<evidence type="ECO:0000256" key="2">
    <source>
        <dbReference type="PROSITE-ProRule" id="PRU00285"/>
    </source>
</evidence>
<dbReference type="AlphaFoldDB" id="A0A2U0U1L6"/>
<evidence type="ECO:0000259" key="4">
    <source>
        <dbReference type="PROSITE" id="PS01031"/>
    </source>
</evidence>